<sequence>MGRVKLQIKRIENTSNRQVTYSKRKNGLIKKAYELSILCDIDIALIMFSPSDRLSAFSGETRIEEVIARYIQLTPQDREKAKLEQLEALAKTFKKLSHDVDIHDFLSARNQTIGGLSNQDATYQQQLQECHRELRRWTDIDRFESMEHYDLLEKQLRDTIERIQQRKEHYRSNHLLPYEASATQSHSGIQIPMQMGGNTSFQEDHSMGWLPENGHQQTILAGDSSSLPHRQMDGSITVYSSVFFESTKPENINVGNPGQQFEQLEQQGNGCLGLQQLGENYSSPTPFGTTLGMAEDQDKKIKSQMELNNLQQQQQDPSMYDPMAQNNGECFQIPHNGNMFVNDDGSSNWVPYSMFGQQSYNNVKFLPQLSSQR</sequence>
<dbReference type="GO" id="GO:0000977">
    <property type="term" value="F:RNA polymerase II transcription regulatory region sequence-specific DNA binding"/>
    <property type="evidence" value="ECO:0007669"/>
    <property type="project" value="InterPro"/>
</dbReference>
<accession>A0A346NTP2</accession>
<comment type="subcellular location">
    <subcellularLocation>
        <location evidence="1">Nucleus</location>
    </subcellularLocation>
</comment>
<evidence type="ECO:0000256" key="3">
    <source>
        <dbReference type="ARBA" id="ARBA00023125"/>
    </source>
</evidence>
<dbReference type="CDD" id="cd00265">
    <property type="entry name" value="MADS_MEF2_like"/>
    <property type="match status" value="1"/>
</dbReference>
<keyword evidence="5" id="KW-0539">Nucleus</keyword>
<dbReference type="PRINTS" id="PR00404">
    <property type="entry name" value="MADSDOMAIN"/>
</dbReference>
<dbReference type="GO" id="GO:0045944">
    <property type="term" value="P:positive regulation of transcription by RNA polymerase II"/>
    <property type="evidence" value="ECO:0007669"/>
    <property type="project" value="InterPro"/>
</dbReference>
<feature type="domain" description="MADS-box" evidence="6">
    <location>
        <begin position="1"/>
        <end position="61"/>
    </location>
</feature>
<dbReference type="SMART" id="SM00432">
    <property type="entry name" value="MADS"/>
    <property type="match status" value="1"/>
</dbReference>
<dbReference type="PROSITE" id="PS50066">
    <property type="entry name" value="MADS_BOX_2"/>
    <property type="match status" value="1"/>
</dbReference>
<keyword evidence="2" id="KW-0805">Transcription regulation</keyword>
<organism evidence="7">
    <name type="scientific">Momordica dioica</name>
    <dbReference type="NCBI Taxonomy" id="654836"/>
    <lineage>
        <taxon>Eukaryota</taxon>
        <taxon>Viridiplantae</taxon>
        <taxon>Streptophyta</taxon>
        <taxon>Embryophyta</taxon>
        <taxon>Tracheophyta</taxon>
        <taxon>Spermatophyta</taxon>
        <taxon>Magnoliopsida</taxon>
        <taxon>eudicotyledons</taxon>
        <taxon>Gunneridae</taxon>
        <taxon>Pentapetalae</taxon>
        <taxon>rosids</taxon>
        <taxon>fabids</taxon>
        <taxon>Cucurbitales</taxon>
        <taxon>Cucurbitaceae</taxon>
        <taxon>Momordiceae</taxon>
        <taxon>Momordica</taxon>
    </lineage>
</organism>
<evidence type="ECO:0000259" key="6">
    <source>
        <dbReference type="PROSITE" id="PS50066"/>
    </source>
</evidence>
<dbReference type="SUPFAM" id="SSF55455">
    <property type="entry name" value="SRF-like"/>
    <property type="match status" value="1"/>
</dbReference>
<dbReference type="PROSITE" id="PS00350">
    <property type="entry name" value="MADS_BOX_1"/>
    <property type="match status" value="1"/>
</dbReference>
<dbReference type="PANTHER" id="PTHR48019">
    <property type="entry name" value="SERUM RESPONSE FACTOR HOMOLOG"/>
    <property type="match status" value="1"/>
</dbReference>
<evidence type="ECO:0000313" key="7">
    <source>
        <dbReference type="EMBL" id="AXR70635.1"/>
    </source>
</evidence>
<dbReference type="GO" id="GO:0005634">
    <property type="term" value="C:nucleus"/>
    <property type="evidence" value="ECO:0007669"/>
    <property type="project" value="UniProtKB-SubCell"/>
</dbReference>
<proteinExistence type="evidence at transcript level"/>
<dbReference type="Pfam" id="PF00319">
    <property type="entry name" value="SRF-TF"/>
    <property type="match status" value="1"/>
</dbReference>
<dbReference type="EMBL" id="MG491301">
    <property type="protein sequence ID" value="AXR70635.1"/>
    <property type="molecule type" value="mRNA"/>
</dbReference>
<dbReference type="GO" id="GO:0046983">
    <property type="term" value="F:protein dimerization activity"/>
    <property type="evidence" value="ECO:0007669"/>
    <property type="project" value="InterPro"/>
</dbReference>
<dbReference type="InterPro" id="IPR002100">
    <property type="entry name" value="TF_MADSbox"/>
</dbReference>
<protein>
    <submittedName>
        <fullName evidence="7">MADS-box 13</fullName>
    </submittedName>
</protein>
<dbReference type="InterPro" id="IPR050142">
    <property type="entry name" value="MADS-box/MEF2_TF"/>
</dbReference>
<evidence type="ECO:0000256" key="1">
    <source>
        <dbReference type="ARBA" id="ARBA00004123"/>
    </source>
</evidence>
<keyword evidence="3" id="KW-0238">DNA-binding</keyword>
<reference evidence="7" key="1">
    <citation type="journal article" date="2018" name="3 Biotech.">
        <title>Molecular cloning, characterization and expression analysis of MADS-box genes associated with reproductive development in Momordica dioica Roxb.</title>
        <authorList>
            <person name="Mohanty J.N."/>
            <person name="Joshi R.K."/>
        </authorList>
    </citation>
    <scope>NUCLEOTIDE SEQUENCE</scope>
</reference>
<dbReference type="Gene3D" id="3.40.1810.10">
    <property type="entry name" value="Transcription factor, MADS-box"/>
    <property type="match status" value="1"/>
</dbReference>
<dbReference type="AlphaFoldDB" id="A0A346NTP2"/>
<evidence type="ECO:0000256" key="4">
    <source>
        <dbReference type="ARBA" id="ARBA00023163"/>
    </source>
</evidence>
<name>A0A346NTP2_9ROSI</name>
<dbReference type="InterPro" id="IPR033896">
    <property type="entry name" value="MEF2-like_N"/>
</dbReference>
<dbReference type="InterPro" id="IPR036879">
    <property type="entry name" value="TF_MADSbox_sf"/>
</dbReference>
<evidence type="ECO:0000256" key="2">
    <source>
        <dbReference type="ARBA" id="ARBA00023015"/>
    </source>
</evidence>
<keyword evidence="4" id="KW-0804">Transcription</keyword>
<evidence type="ECO:0000256" key="5">
    <source>
        <dbReference type="ARBA" id="ARBA00023242"/>
    </source>
</evidence>
<dbReference type="FunFam" id="3.40.1810.10:FF:000028">
    <property type="entry name" value="Agamous-like MADS-box protein AGL66 isoform A"/>
    <property type="match status" value="1"/>
</dbReference>